<dbReference type="GO" id="GO:0016301">
    <property type="term" value="F:kinase activity"/>
    <property type="evidence" value="ECO:0007669"/>
    <property type="project" value="UniProtKB-KW"/>
</dbReference>
<dbReference type="GO" id="GO:0005524">
    <property type="term" value="F:ATP binding"/>
    <property type="evidence" value="ECO:0007669"/>
    <property type="project" value="UniProtKB-KW"/>
</dbReference>
<dbReference type="InterPro" id="IPR037051">
    <property type="entry name" value="4-carb_acid_sugar_kinase_N_sf"/>
</dbReference>
<keyword evidence="6" id="KW-0119">Carbohydrate metabolism</keyword>
<gene>
    <name evidence="9" type="ORF">DT065_14290</name>
</gene>
<dbReference type="Pfam" id="PF07005">
    <property type="entry name" value="SBD_N"/>
    <property type="match status" value="1"/>
</dbReference>
<feature type="domain" description="Four-carbon acid sugar kinase nucleotide binding" evidence="8">
    <location>
        <begin position="243"/>
        <end position="416"/>
    </location>
</feature>
<dbReference type="KEGG" id="rue:DT065_14290"/>
<dbReference type="Proteomes" id="UP000252100">
    <property type="component" value="Chromosome"/>
</dbReference>
<keyword evidence="2" id="KW-0808">Transferase</keyword>
<evidence type="ECO:0000256" key="2">
    <source>
        <dbReference type="ARBA" id="ARBA00022679"/>
    </source>
</evidence>
<evidence type="ECO:0000256" key="6">
    <source>
        <dbReference type="ARBA" id="ARBA00023277"/>
    </source>
</evidence>
<keyword evidence="3" id="KW-0547">Nucleotide-binding</keyword>
<dbReference type="RefSeq" id="WP_114374524.1">
    <property type="nucleotide sequence ID" value="NZ_CP031092.1"/>
</dbReference>
<dbReference type="Gene3D" id="3.40.980.20">
    <property type="entry name" value="Four-carbon acid sugar kinase, nucleotide binding domain"/>
    <property type="match status" value="1"/>
</dbReference>
<feature type="domain" description="Four-carbon acid sugar kinase N-terminal" evidence="7">
    <location>
        <begin position="4"/>
        <end position="226"/>
    </location>
</feature>
<name>A0A345C1H1_9BACI</name>
<organism evidence="9 10">
    <name type="scientific">Salicibibacter kimchii</name>
    <dbReference type="NCBI Taxonomy" id="2099786"/>
    <lineage>
        <taxon>Bacteria</taxon>
        <taxon>Bacillati</taxon>
        <taxon>Bacillota</taxon>
        <taxon>Bacilli</taxon>
        <taxon>Bacillales</taxon>
        <taxon>Bacillaceae</taxon>
        <taxon>Salicibibacter</taxon>
    </lineage>
</organism>
<sequence length="438" mass="48138">MRVGVIADDLTGANATGVRLTKQGRRTLTVLNQGVFPDDRYNTLVLNTDSRYLEPTEASEKIKASFSYLSGWGAEIIAKRTDSTFRGNIGAEVDAILEAITDSVAIIVPAFPDSKRTVRDGSLFVDDVPLGNTEVAKDPVKPIRHSNVCRLLETQSQHATTSISLKDINGQSPSELRTLLQQKMNDGARMICCDAVSNRDVATIANAMASIKSYPLIPVDPGPLTSYYVQAKNQKQSKDNPVLLIVGSTTKHTSNQLEYLKTKADVRIVYTETEKLASFSDHREEEIERVTREALDQFRHTHVVVITTIQPGQSSIDLSDLLQKEGKEINELGNRITDGLGEIFTSMMDKDRLSENVGLFSSGGEVLAAICASAKAQGIELIEEIQPLLAYGQLSGGHYDRLPMVTKGGLAGDERAIYESVRYLQEELRKKEGDCYAR</sequence>
<evidence type="ECO:0000259" key="7">
    <source>
        <dbReference type="Pfam" id="PF07005"/>
    </source>
</evidence>
<reference evidence="9 10" key="1">
    <citation type="journal article" date="2018" name="J. Microbiol.">
        <title>Salicibibacter kimchii gen. nov., sp. nov., a moderately halophilic and alkalitolerant bacterium in the family Bacillaceae, isolated from kimchi.</title>
        <authorList>
            <person name="Jang J.Y."/>
            <person name="Oh Y.J."/>
            <person name="Lim S.K."/>
            <person name="Park H.K."/>
            <person name="Lee C."/>
            <person name="Kim J.Y."/>
            <person name="Lee M.A."/>
            <person name="Choi H.J."/>
        </authorList>
    </citation>
    <scope>NUCLEOTIDE SEQUENCE [LARGE SCALE GENOMIC DNA]</scope>
    <source>
        <strain evidence="9 10">NKC1-1</strain>
    </source>
</reference>
<keyword evidence="5" id="KW-0067">ATP-binding</keyword>
<evidence type="ECO:0000313" key="10">
    <source>
        <dbReference type="Proteomes" id="UP000252100"/>
    </source>
</evidence>
<comment type="similarity">
    <text evidence="1">Belongs to the four-carbon acid sugar kinase family.</text>
</comment>
<dbReference type="OrthoDB" id="9778478at2"/>
<dbReference type="EMBL" id="CP031092">
    <property type="protein sequence ID" value="AXF57052.1"/>
    <property type="molecule type" value="Genomic_DNA"/>
</dbReference>
<dbReference type="SUPFAM" id="SSF142764">
    <property type="entry name" value="YgbK-like"/>
    <property type="match status" value="1"/>
</dbReference>
<evidence type="ECO:0000259" key="8">
    <source>
        <dbReference type="Pfam" id="PF17042"/>
    </source>
</evidence>
<proteinExistence type="inferred from homology"/>
<dbReference type="InterPro" id="IPR031475">
    <property type="entry name" value="NBD_C"/>
</dbReference>
<keyword evidence="10" id="KW-1185">Reference proteome</keyword>
<evidence type="ECO:0000313" key="9">
    <source>
        <dbReference type="EMBL" id="AXF57052.1"/>
    </source>
</evidence>
<dbReference type="Pfam" id="PF17042">
    <property type="entry name" value="NBD_C"/>
    <property type="match status" value="1"/>
</dbReference>
<dbReference type="InterPro" id="IPR042213">
    <property type="entry name" value="NBD_C_sf"/>
</dbReference>
<evidence type="ECO:0000256" key="5">
    <source>
        <dbReference type="ARBA" id="ARBA00022840"/>
    </source>
</evidence>
<accession>A0A345C1H1</accession>
<dbReference type="AlphaFoldDB" id="A0A345C1H1"/>
<evidence type="ECO:0000256" key="1">
    <source>
        <dbReference type="ARBA" id="ARBA00005715"/>
    </source>
</evidence>
<keyword evidence="4 9" id="KW-0418">Kinase</keyword>
<dbReference type="InterPro" id="IPR010737">
    <property type="entry name" value="4-carb_acid_sugar_kinase_N"/>
</dbReference>
<protein>
    <submittedName>
        <fullName evidence="9">Four-carbon acid sugar kinase family protein</fullName>
    </submittedName>
</protein>
<evidence type="ECO:0000256" key="3">
    <source>
        <dbReference type="ARBA" id="ARBA00022741"/>
    </source>
</evidence>
<evidence type="ECO:0000256" key="4">
    <source>
        <dbReference type="ARBA" id="ARBA00022777"/>
    </source>
</evidence>
<dbReference type="Gene3D" id="3.40.50.10840">
    <property type="entry name" value="Putative sugar-binding, N-terminal domain"/>
    <property type="match status" value="1"/>
</dbReference>